<name>A0A378JV91_9GAMM</name>
<dbReference type="GO" id="GO:0006631">
    <property type="term" value="P:fatty acid metabolic process"/>
    <property type="evidence" value="ECO:0007669"/>
    <property type="project" value="TreeGrafter"/>
</dbReference>
<organism evidence="6 8">
    <name type="scientific">Legionella moravica</name>
    <dbReference type="NCBI Taxonomy" id="39962"/>
    <lineage>
        <taxon>Bacteria</taxon>
        <taxon>Pseudomonadati</taxon>
        <taxon>Pseudomonadota</taxon>
        <taxon>Gammaproteobacteria</taxon>
        <taxon>Legionellales</taxon>
        <taxon>Legionellaceae</taxon>
        <taxon>Legionella</taxon>
    </lineage>
</organism>
<dbReference type="CDD" id="cd04433">
    <property type="entry name" value="AFD_class_I"/>
    <property type="match status" value="1"/>
</dbReference>
<reference evidence="5 7" key="1">
    <citation type="submission" date="2015-11" db="EMBL/GenBank/DDBJ databases">
        <title>Genomic analysis of 38 Legionella species identifies large and diverse effector repertoires.</title>
        <authorList>
            <person name="Burstein D."/>
            <person name="Amaro F."/>
            <person name="Zusman T."/>
            <person name="Lifshitz Z."/>
            <person name="Cohen O."/>
            <person name="Gilbert J.A."/>
            <person name="Pupko T."/>
            <person name="Shuman H.A."/>
            <person name="Segal G."/>
        </authorList>
    </citation>
    <scope>NUCLEOTIDE SEQUENCE [LARGE SCALE GENOMIC DNA]</scope>
    <source>
        <strain evidence="5 7">ATCC 43877</strain>
    </source>
</reference>
<dbReference type="EMBL" id="UGOG01000001">
    <property type="protein sequence ID" value="STX61940.1"/>
    <property type="molecule type" value="Genomic_DNA"/>
</dbReference>
<dbReference type="InterPro" id="IPR000873">
    <property type="entry name" value="AMP-dep_synth/lig_dom"/>
</dbReference>
<dbReference type="Pfam" id="PF00501">
    <property type="entry name" value="AMP-binding"/>
    <property type="match status" value="1"/>
</dbReference>
<dbReference type="EC" id="6.1.1.13" evidence="6"/>
<evidence type="ECO:0000313" key="7">
    <source>
        <dbReference type="Proteomes" id="UP000054985"/>
    </source>
</evidence>
<dbReference type="Gene3D" id="3.30.300.30">
    <property type="match status" value="1"/>
</dbReference>
<evidence type="ECO:0000256" key="2">
    <source>
        <dbReference type="ARBA" id="ARBA00022598"/>
    </source>
</evidence>
<dbReference type="InterPro" id="IPR020845">
    <property type="entry name" value="AMP-binding_CS"/>
</dbReference>
<dbReference type="Pfam" id="PF13193">
    <property type="entry name" value="AMP-binding_C"/>
    <property type="match status" value="1"/>
</dbReference>
<dbReference type="OrthoDB" id="9803968at2"/>
<dbReference type="InterPro" id="IPR042099">
    <property type="entry name" value="ANL_N_sf"/>
</dbReference>
<evidence type="ECO:0000313" key="8">
    <source>
        <dbReference type="Proteomes" id="UP000254040"/>
    </source>
</evidence>
<evidence type="ECO:0000259" key="3">
    <source>
        <dbReference type="Pfam" id="PF00501"/>
    </source>
</evidence>
<evidence type="ECO:0000313" key="6">
    <source>
        <dbReference type="EMBL" id="STX61940.1"/>
    </source>
</evidence>
<gene>
    <name evidence="6" type="primary">dltA</name>
    <name evidence="5" type="ORF">Lmor_0781</name>
    <name evidence="6" type="ORF">NCTC12239_00858</name>
</gene>
<dbReference type="InterPro" id="IPR045851">
    <property type="entry name" value="AMP-bd_C_sf"/>
</dbReference>
<evidence type="ECO:0000259" key="4">
    <source>
        <dbReference type="Pfam" id="PF13193"/>
    </source>
</evidence>
<keyword evidence="7" id="KW-1185">Reference proteome</keyword>
<reference evidence="6 8" key="2">
    <citation type="submission" date="2018-06" db="EMBL/GenBank/DDBJ databases">
        <authorList>
            <consortium name="Pathogen Informatics"/>
            <person name="Doyle S."/>
        </authorList>
    </citation>
    <scope>NUCLEOTIDE SEQUENCE [LARGE SCALE GENOMIC DNA]</scope>
    <source>
        <strain evidence="6 8">NCTC12239</strain>
    </source>
</reference>
<proteinExistence type="inferred from homology"/>
<protein>
    <submittedName>
        <fullName evidence="6">Acyl CoA ligase</fullName>
        <ecNumber evidence="6">6.1.1.13</ecNumber>
    </submittedName>
</protein>
<dbReference type="PANTHER" id="PTHR43201:SF5">
    <property type="entry name" value="MEDIUM-CHAIN ACYL-COA LIGASE ACSF2, MITOCHONDRIAL"/>
    <property type="match status" value="1"/>
</dbReference>
<dbReference type="EMBL" id="LNYN01000014">
    <property type="protein sequence ID" value="KTD35334.1"/>
    <property type="molecule type" value="Genomic_DNA"/>
</dbReference>
<dbReference type="AlphaFoldDB" id="A0A378JV91"/>
<dbReference type="InterPro" id="IPR025110">
    <property type="entry name" value="AMP-bd_C"/>
</dbReference>
<dbReference type="Proteomes" id="UP000254040">
    <property type="component" value="Unassembled WGS sequence"/>
</dbReference>
<sequence>MRFLSNKYPEKTALIEGELSCSFAQLRNEIKHQALQLQQLPKGILLLTASHSIQFVIQLLAAFAIEKPVALIPNALTEQELHSRLAILDTAMTVDSQGNLLAFYENKTTQHHPELALILFTSGTTGQVKAVQLSAKNIEANCLAVIKALNCSQIESQLLFLPLSYSYGLLGQLLPGLLCGITTRLIAQFTDIKNLLEDGPIPQMWSGVPSHWVAISKMASLYPENTDQIAAIVSAGAPLPITLRKELRNTFPQAILYNNYGLTEASPRVLTYSSQDPLFFEPYAGYPVGDWQIKVSEDHELVIQGSQMMLGYLGEDKNEKIHNGWLHTGDIAEILPNGLVAIKGRRDTQVNIGGEKVNLTEIEQKLCQMDGIKEVIVLPIEDELYGTRLIACFERGTLPANRTEQQLSERIQQHLLPKKVPINACILDYLPRNPHGKPDRKALLANKMTFDHKESHHVER</sequence>
<feature type="domain" description="AMP-binding enzyme C-terminal" evidence="4">
    <location>
        <begin position="361"/>
        <end position="437"/>
    </location>
</feature>
<dbReference type="GO" id="GO:0031956">
    <property type="term" value="F:medium-chain fatty acid-CoA ligase activity"/>
    <property type="evidence" value="ECO:0007669"/>
    <property type="project" value="TreeGrafter"/>
</dbReference>
<dbReference type="SUPFAM" id="SSF56801">
    <property type="entry name" value="Acetyl-CoA synthetase-like"/>
    <property type="match status" value="1"/>
</dbReference>
<dbReference type="PROSITE" id="PS00455">
    <property type="entry name" value="AMP_BINDING"/>
    <property type="match status" value="1"/>
</dbReference>
<dbReference type="STRING" id="39962.Lmor_0781"/>
<dbReference type="PANTHER" id="PTHR43201">
    <property type="entry name" value="ACYL-COA SYNTHETASE"/>
    <property type="match status" value="1"/>
</dbReference>
<accession>A0A378JV91</accession>
<dbReference type="Gene3D" id="3.40.50.12780">
    <property type="entry name" value="N-terminal domain of ligase-like"/>
    <property type="match status" value="1"/>
</dbReference>
<evidence type="ECO:0000313" key="5">
    <source>
        <dbReference type="EMBL" id="KTD35334.1"/>
    </source>
</evidence>
<dbReference type="RefSeq" id="WP_028384106.1">
    <property type="nucleotide sequence ID" value="NZ_CAAAJG010000002.1"/>
</dbReference>
<comment type="similarity">
    <text evidence="1">Belongs to the ATP-dependent AMP-binding enzyme family.</text>
</comment>
<dbReference type="Proteomes" id="UP000054985">
    <property type="component" value="Unassembled WGS sequence"/>
</dbReference>
<keyword evidence="2 6" id="KW-0436">Ligase</keyword>
<evidence type="ECO:0000256" key="1">
    <source>
        <dbReference type="ARBA" id="ARBA00006432"/>
    </source>
</evidence>
<feature type="domain" description="AMP-dependent synthetase/ligase" evidence="3">
    <location>
        <begin position="109"/>
        <end position="313"/>
    </location>
</feature>